<evidence type="ECO:0000313" key="2">
    <source>
        <dbReference type="Proteomes" id="UP001620514"/>
    </source>
</evidence>
<dbReference type="EMBL" id="JBIYDN010000059">
    <property type="protein sequence ID" value="MFK4448730.1"/>
    <property type="molecule type" value="Genomic_DNA"/>
</dbReference>
<reference evidence="1 2" key="1">
    <citation type="submission" date="2024-10" db="EMBL/GenBank/DDBJ databases">
        <authorList>
            <person name="Deangelis K."/>
            <person name="Huntemann M."/>
            <person name="Clum A."/>
            <person name="Wang J."/>
            <person name="Palaniappan K."/>
            <person name="Ritter S."/>
            <person name="Chen I.-M."/>
            <person name="Stamatis D."/>
            <person name="Reddy T."/>
            <person name="O'Malley R."/>
            <person name="Daum C."/>
            <person name="Ng V."/>
            <person name="Ivanova N."/>
            <person name="Kyrpides N."/>
            <person name="Woyke T."/>
        </authorList>
    </citation>
    <scope>NUCLEOTIDE SEQUENCE [LARGE SCALE GENOMIC DNA]</scope>
    <source>
        <strain evidence="1 2">GAS97</strain>
    </source>
</reference>
<dbReference type="RefSeq" id="WP_404615245.1">
    <property type="nucleotide sequence ID" value="NZ_JBIYDN010000059.1"/>
</dbReference>
<dbReference type="Proteomes" id="UP001620514">
    <property type="component" value="Unassembled WGS sequence"/>
</dbReference>
<sequence length="193" mass="21107">MSFEAGEATMWRLVQRYTGQVGYQRGVKSEGLSANPPVIDCSGWTALLLTQAMQAENDAAGREMFGADDMLALQTWSDRIIHEIEIRTGFILEAGEITAASLPRCATIGLKMGAPAWAANHPRPRGITHIVQVVRRPQDDAPFVSEAFGGSSQPGISLAPLAEWLVLEQPRIRAEEMWVVDPFRMAGKMVEGT</sequence>
<organism evidence="1 2">
    <name type="scientific">Caballeronia udeis</name>
    <dbReference type="NCBI Taxonomy" id="1232866"/>
    <lineage>
        <taxon>Bacteria</taxon>
        <taxon>Pseudomonadati</taxon>
        <taxon>Pseudomonadota</taxon>
        <taxon>Betaproteobacteria</taxon>
        <taxon>Burkholderiales</taxon>
        <taxon>Burkholderiaceae</taxon>
        <taxon>Caballeronia</taxon>
    </lineage>
</organism>
<protein>
    <submittedName>
        <fullName evidence="1">Uncharacterized protein</fullName>
    </submittedName>
</protein>
<reference evidence="1 2" key="2">
    <citation type="submission" date="2024-11" db="EMBL/GenBank/DDBJ databases">
        <title>Using genomics to understand microbial adaptation to soil warming.</title>
        <authorList>
            <person name="Deangelis K.M. PhD."/>
        </authorList>
    </citation>
    <scope>NUCLEOTIDE SEQUENCE [LARGE SCALE GENOMIC DNA]</scope>
    <source>
        <strain evidence="1 2">GAS97</strain>
    </source>
</reference>
<keyword evidence="2" id="KW-1185">Reference proteome</keyword>
<proteinExistence type="predicted"/>
<gene>
    <name evidence="1" type="ORF">ABH943_008774</name>
</gene>
<evidence type="ECO:0000313" key="1">
    <source>
        <dbReference type="EMBL" id="MFK4448730.1"/>
    </source>
</evidence>
<name>A0ABW8MYD2_9BURK</name>
<accession>A0ABW8MYD2</accession>
<comment type="caution">
    <text evidence="1">The sequence shown here is derived from an EMBL/GenBank/DDBJ whole genome shotgun (WGS) entry which is preliminary data.</text>
</comment>